<dbReference type="InterPro" id="IPR007003">
    <property type="entry name" value="DUF655"/>
</dbReference>
<gene>
    <name evidence="1" type="ORF">D5R95_04180</name>
</gene>
<evidence type="ECO:0000313" key="2">
    <source>
        <dbReference type="Proteomes" id="UP000284763"/>
    </source>
</evidence>
<dbReference type="SUPFAM" id="SSF160975">
    <property type="entry name" value="AF1531-like"/>
    <property type="match status" value="1"/>
</dbReference>
<organism evidence="1 2">
    <name type="scientific">Methanosalsum natronophilum</name>
    <dbReference type="NCBI Taxonomy" id="768733"/>
    <lineage>
        <taxon>Archaea</taxon>
        <taxon>Methanobacteriati</taxon>
        <taxon>Methanobacteriota</taxon>
        <taxon>Stenosarchaea group</taxon>
        <taxon>Methanomicrobia</taxon>
        <taxon>Methanosarcinales</taxon>
        <taxon>Methanosarcinaceae</taxon>
        <taxon>Methanosalsum</taxon>
    </lineage>
</organism>
<name>A0A424YYH0_9EURY</name>
<dbReference type="Pfam" id="PF04919">
    <property type="entry name" value="DUF655"/>
    <property type="match status" value="1"/>
</dbReference>
<dbReference type="Gene3D" id="1.10.150.280">
    <property type="entry name" value="AF1531-like domain"/>
    <property type="match status" value="1"/>
</dbReference>
<reference evidence="1 2" key="1">
    <citation type="submission" date="2018-08" db="EMBL/GenBank/DDBJ databases">
        <title>The metabolism and importance of syntrophic acetate oxidation coupled to methane or sulfide production in haloalkaline environments.</title>
        <authorList>
            <person name="Timmers P.H.A."/>
            <person name="Vavourakis C.D."/>
            <person name="Sorokin D.Y."/>
            <person name="Sinninghe Damste J.S."/>
            <person name="Muyzer G."/>
            <person name="Stams A.J.M."/>
            <person name="Plugge C.M."/>
        </authorList>
    </citation>
    <scope>NUCLEOTIDE SEQUENCE [LARGE SCALE GENOMIC DNA]</scope>
    <source>
        <strain evidence="1">MSAO_Arc3</strain>
    </source>
</reference>
<accession>A0A424YYH0</accession>
<dbReference type="RefSeq" id="WP_259135397.1">
    <property type="nucleotide sequence ID" value="NZ_JANUCS010000014.1"/>
</dbReference>
<dbReference type="EMBL" id="QZAB01000273">
    <property type="protein sequence ID" value="RQD86015.1"/>
    <property type="molecule type" value="Genomic_DNA"/>
</dbReference>
<dbReference type="PANTHER" id="PTHR40734">
    <property type="entry name" value="TRNA-SPECIFIC ADENOSINE DEAMINASE-RELATED"/>
    <property type="match status" value="1"/>
</dbReference>
<dbReference type="Gene3D" id="2.40.50.140">
    <property type="entry name" value="Nucleic acid-binding proteins"/>
    <property type="match status" value="1"/>
</dbReference>
<dbReference type="PANTHER" id="PTHR40734:SF1">
    <property type="entry name" value="DNA-BINDING PROTEIN"/>
    <property type="match status" value="1"/>
</dbReference>
<dbReference type="AlphaFoldDB" id="A0A424YYH0"/>
<evidence type="ECO:0000313" key="1">
    <source>
        <dbReference type="EMBL" id="RQD86015.1"/>
    </source>
</evidence>
<sequence>MITKKTSGKESYAWTLDYLPYGNPTDKRPTYQKKPLVQAVGEEFFVLMELVPKEGMVPEPQSRIYIGDGERDSIDHVKHRIKYDELTHGAQLELPFALEKIVMYSEKRFVDFFNEAHPITARLHMLELIPGIGKKLMWAIIDEKKKGDFKDFGDLAERVSGLHSPGKVAKSVAHRIEDELKDDNIKYRLFTTSPYRPKK</sequence>
<protein>
    <submittedName>
        <fullName evidence="1">DUF655 domain-containing protein</fullName>
    </submittedName>
</protein>
<proteinExistence type="predicted"/>
<dbReference type="Proteomes" id="UP000284763">
    <property type="component" value="Unassembled WGS sequence"/>
</dbReference>
<comment type="caution">
    <text evidence="1">The sequence shown here is derived from an EMBL/GenBank/DDBJ whole genome shotgun (WGS) entry which is preliminary data.</text>
</comment>
<dbReference type="InterPro" id="IPR012340">
    <property type="entry name" value="NA-bd_OB-fold"/>
</dbReference>